<dbReference type="Pfam" id="PF07486">
    <property type="entry name" value="Hydrolase_2"/>
    <property type="match status" value="1"/>
</dbReference>
<feature type="chain" id="PRO_5015349729" evidence="1">
    <location>
        <begin position="25"/>
        <end position="254"/>
    </location>
</feature>
<evidence type="ECO:0000259" key="2">
    <source>
        <dbReference type="Pfam" id="PF07486"/>
    </source>
</evidence>
<organism evidence="3 4">
    <name type="scientific">Pontivivens insulae</name>
    <dbReference type="NCBI Taxonomy" id="1639689"/>
    <lineage>
        <taxon>Bacteria</taxon>
        <taxon>Pseudomonadati</taxon>
        <taxon>Pseudomonadota</taxon>
        <taxon>Alphaproteobacteria</taxon>
        <taxon>Rhodobacterales</taxon>
        <taxon>Paracoccaceae</taxon>
        <taxon>Pontivivens</taxon>
    </lineage>
</organism>
<accession>A0A2R8ACE9</accession>
<gene>
    <name evidence="3" type="primary">sleB</name>
    <name evidence="3" type="ORF">POI8812_02262</name>
</gene>
<proteinExistence type="predicted"/>
<dbReference type="EMBL" id="OMKW01000003">
    <property type="protein sequence ID" value="SPF29936.1"/>
    <property type="molecule type" value="Genomic_DNA"/>
</dbReference>
<feature type="signal peptide" evidence="1">
    <location>
        <begin position="1"/>
        <end position="24"/>
    </location>
</feature>
<evidence type="ECO:0000256" key="1">
    <source>
        <dbReference type="SAM" id="SignalP"/>
    </source>
</evidence>
<evidence type="ECO:0000313" key="3">
    <source>
        <dbReference type="EMBL" id="SPF29936.1"/>
    </source>
</evidence>
<dbReference type="Gene3D" id="1.10.10.2520">
    <property type="entry name" value="Cell wall hydrolase SleB, domain 1"/>
    <property type="match status" value="1"/>
</dbReference>
<reference evidence="3 4" key="1">
    <citation type="submission" date="2018-03" db="EMBL/GenBank/DDBJ databases">
        <authorList>
            <person name="Keele B.F."/>
        </authorList>
    </citation>
    <scope>NUCLEOTIDE SEQUENCE [LARGE SCALE GENOMIC DNA]</scope>
    <source>
        <strain evidence="3 4">CeCT 8812</strain>
    </source>
</reference>
<dbReference type="GO" id="GO:0016787">
    <property type="term" value="F:hydrolase activity"/>
    <property type="evidence" value="ECO:0007669"/>
    <property type="project" value="InterPro"/>
</dbReference>
<dbReference type="InterPro" id="IPR011105">
    <property type="entry name" value="Cell_wall_hydrolase_SleB"/>
</dbReference>
<name>A0A2R8ACE9_9RHOB</name>
<dbReference type="InterPro" id="IPR042047">
    <property type="entry name" value="SleB_dom1"/>
</dbReference>
<protein>
    <submittedName>
        <fullName evidence="3">Spore cortex-lytic enzyme</fullName>
    </submittedName>
</protein>
<dbReference type="RefSeq" id="WP_245895377.1">
    <property type="nucleotide sequence ID" value="NZ_OMKW01000003.1"/>
</dbReference>
<keyword evidence="1" id="KW-0732">Signal</keyword>
<evidence type="ECO:0000313" key="4">
    <source>
        <dbReference type="Proteomes" id="UP000244932"/>
    </source>
</evidence>
<feature type="domain" description="Cell wall hydrolase SleB" evidence="2">
    <location>
        <begin position="136"/>
        <end position="245"/>
    </location>
</feature>
<dbReference type="AlphaFoldDB" id="A0A2R8ACE9"/>
<dbReference type="Proteomes" id="UP000244932">
    <property type="component" value="Unassembled WGS sequence"/>
</dbReference>
<keyword evidence="4" id="KW-1185">Reference proteome</keyword>
<sequence>MTFKTFLRGAVVAAAATVASVAQAQSDLERQVTDQISAMLQQERTVLNATTVDRLRELGGDATLLGDASGATIMNASLTDADRAELTMDLQDVRFEQQTLSAALPIDETLLASAPAAEGGPQWQCLTMALYHEARGEPIAGQIAVAEVILNRVDHPRYPNTICGVVGQGQHRRNACQFSFMCDGLSDAMNDSTSERRLGVLARLMMDGRPRILTDGATHYHADWVNPRWASRLVRTAWIDAHKFYRFPDQVASN</sequence>